<feature type="transmembrane region" description="Helical" evidence="1">
    <location>
        <begin position="318"/>
        <end position="336"/>
    </location>
</feature>
<comment type="caution">
    <text evidence="2">The sequence shown here is derived from an EMBL/GenBank/DDBJ whole genome shotgun (WGS) entry which is preliminary data.</text>
</comment>
<organism evidence="2">
    <name type="scientific">marine sediment metagenome</name>
    <dbReference type="NCBI Taxonomy" id="412755"/>
    <lineage>
        <taxon>unclassified sequences</taxon>
        <taxon>metagenomes</taxon>
        <taxon>ecological metagenomes</taxon>
    </lineage>
</organism>
<feature type="transmembrane region" description="Helical" evidence="1">
    <location>
        <begin position="37"/>
        <end position="56"/>
    </location>
</feature>
<dbReference type="EMBL" id="LAZR01000274">
    <property type="protein sequence ID" value="KKN77774.1"/>
    <property type="molecule type" value="Genomic_DNA"/>
</dbReference>
<protein>
    <recommendedName>
        <fullName evidence="3">Bacteriophage tail tape measure N-terminal domain-containing protein</fullName>
    </recommendedName>
</protein>
<keyword evidence="1" id="KW-0472">Membrane</keyword>
<keyword evidence="1" id="KW-1133">Transmembrane helix</keyword>
<proteinExistence type="predicted"/>
<evidence type="ECO:0000256" key="1">
    <source>
        <dbReference type="SAM" id="Phobius"/>
    </source>
</evidence>
<gene>
    <name evidence="2" type="ORF">LCGC14_0357480</name>
</gene>
<evidence type="ECO:0000313" key="2">
    <source>
        <dbReference type="EMBL" id="KKN77774.1"/>
    </source>
</evidence>
<name>A0A0F9TEW0_9ZZZZ</name>
<keyword evidence="1" id="KW-0812">Transmembrane</keyword>
<reference evidence="2" key="1">
    <citation type="journal article" date="2015" name="Nature">
        <title>Complex archaea that bridge the gap between prokaryotes and eukaryotes.</title>
        <authorList>
            <person name="Spang A."/>
            <person name="Saw J.H."/>
            <person name="Jorgensen S.L."/>
            <person name="Zaremba-Niedzwiedzka K."/>
            <person name="Martijn J."/>
            <person name="Lind A.E."/>
            <person name="van Eijk R."/>
            <person name="Schleper C."/>
            <person name="Guy L."/>
            <person name="Ettema T.J."/>
        </authorList>
    </citation>
    <scope>NUCLEOTIDE SEQUENCE</scope>
</reference>
<feature type="transmembrane region" description="Helical" evidence="1">
    <location>
        <begin position="272"/>
        <end position="298"/>
    </location>
</feature>
<accession>A0A0F9TEW0</accession>
<evidence type="ECO:0008006" key="3">
    <source>
        <dbReference type="Google" id="ProtNLM"/>
    </source>
</evidence>
<dbReference type="AlphaFoldDB" id="A0A0F9TEW0"/>
<sequence>MANSITIDLKGNDAHLKAVSTRVQASMRKLQVSFQRVALAAKIMLLGIGAGIGFALKSAAEAEAAPGKFDAVFRESAKSVTEWADVFAKQVGRSSLSIRIAASQFQSLLEPMGFTNKEAAEMSTRFTKLAIDIASFEGKLDVDVVTDLLSALSGSSETVVKYGADIKQAAVNQELLNTGIEGGTKSANRNQIATAKLNILLRDTITALDDAADTLDESGNKWKEFMGILEDVSVIIGETFMPIAKDLLETVAGIAKFFSVWAKSNKELVITFVKWGAGIGVAILAINAMIKVIALLNIQLWKTVAAKIAVLAMSGPTGLLQLGAGLLAIAGAGLFVEEQFRRIKQSVDKAKKSITESNDESKKGLEDANKAREKGLTDIVGGGGDVVGKSSQEKLLQQRIREDRAFRGIKDPLAGVSNPILRDQIIKEQNRAIQAQQALDKNNKLLGDIHLTLKSPSPVALGAFGK</sequence>